<keyword evidence="1" id="KW-0596">Phosphopantetheine</keyword>
<evidence type="ECO:0000256" key="4">
    <source>
        <dbReference type="ARBA" id="ARBA00022603"/>
    </source>
</evidence>
<dbReference type="GO" id="GO:0032259">
    <property type="term" value="P:methylation"/>
    <property type="evidence" value="ECO:0007669"/>
    <property type="project" value="UniProtKB-KW"/>
</dbReference>
<dbReference type="InterPro" id="IPR016035">
    <property type="entry name" value="Acyl_Trfase/lysoPLipase"/>
</dbReference>
<dbReference type="Pfam" id="PF00550">
    <property type="entry name" value="PP-binding"/>
    <property type="match status" value="1"/>
</dbReference>
<evidence type="ECO:0000256" key="5">
    <source>
        <dbReference type="ARBA" id="ARBA00022679"/>
    </source>
</evidence>
<feature type="active site" description="Proton donor; for dehydratase activity" evidence="10">
    <location>
        <position position="1138"/>
    </location>
</feature>
<dbReference type="Pfam" id="PF08242">
    <property type="entry name" value="Methyltransf_12"/>
    <property type="match status" value="1"/>
</dbReference>
<dbReference type="Gene3D" id="3.40.50.150">
    <property type="entry name" value="Vaccinia Virus protein VP39"/>
    <property type="match status" value="1"/>
</dbReference>
<dbReference type="InterPro" id="IPR049552">
    <property type="entry name" value="PKS_DH_N"/>
</dbReference>
<proteinExistence type="inferred from homology"/>
<keyword evidence="8" id="KW-0511">Multifunctional enzyme</keyword>
<dbReference type="InterPro" id="IPR042104">
    <property type="entry name" value="PKS_dehydratase_sf"/>
</dbReference>
<dbReference type="InterPro" id="IPR013968">
    <property type="entry name" value="PKS_KR"/>
</dbReference>
<evidence type="ECO:0000256" key="11">
    <source>
        <dbReference type="SAM" id="MobiDB-lite"/>
    </source>
</evidence>
<dbReference type="SMART" id="SM00827">
    <property type="entry name" value="PKS_AT"/>
    <property type="match status" value="1"/>
</dbReference>
<dbReference type="InterPro" id="IPR050091">
    <property type="entry name" value="PKS_NRPS_Biosynth_Enz"/>
</dbReference>
<dbReference type="InterPro" id="IPR020845">
    <property type="entry name" value="AMP-binding_CS"/>
</dbReference>
<feature type="compositionally biased region" description="Polar residues" evidence="11">
    <location>
        <begin position="2492"/>
        <end position="2502"/>
    </location>
</feature>
<keyword evidence="2" id="KW-0597">Phosphoprotein</keyword>
<feature type="domain" description="Carrier" evidence="12">
    <location>
        <begin position="3568"/>
        <end position="3646"/>
    </location>
</feature>
<dbReference type="Pfam" id="PF16197">
    <property type="entry name" value="KAsynt_C_assoc"/>
    <property type="match status" value="1"/>
</dbReference>
<keyword evidence="5" id="KW-0808">Transferase</keyword>
<dbReference type="Pfam" id="PF14765">
    <property type="entry name" value="PS-DH"/>
    <property type="match status" value="1"/>
</dbReference>
<evidence type="ECO:0000256" key="2">
    <source>
        <dbReference type="ARBA" id="ARBA00022553"/>
    </source>
</evidence>
<dbReference type="InterPro" id="IPR042099">
    <property type="entry name" value="ANL_N_sf"/>
</dbReference>
<dbReference type="Pfam" id="PF08659">
    <property type="entry name" value="KR"/>
    <property type="match status" value="1"/>
</dbReference>
<dbReference type="SUPFAM" id="SSF47336">
    <property type="entry name" value="ACP-like"/>
    <property type="match status" value="2"/>
</dbReference>
<evidence type="ECO:0000256" key="7">
    <source>
        <dbReference type="ARBA" id="ARBA00023002"/>
    </source>
</evidence>
<dbReference type="InterPro" id="IPR001242">
    <property type="entry name" value="Condensation_dom"/>
</dbReference>
<dbReference type="InterPro" id="IPR049900">
    <property type="entry name" value="PKS_mFAS_DH"/>
</dbReference>
<dbReference type="CDD" id="cd00833">
    <property type="entry name" value="PKS"/>
    <property type="match status" value="1"/>
</dbReference>
<dbReference type="InterPro" id="IPR057326">
    <property type="entry name" value="KR_dom"/>
</dbReference>
<sequence length="3995" mass="437695">MSSQYHKSEPIAVIGIGCRFPGASSFTELGDVLSNPPDLSQTIPSDRFNIDGYHHDDGSHHGSTNVRKSYFLRDNVRKFDNNFFNVTAVEASSIDPQQRIVLETVHEAFENAHVSMSQLKGSDTAVYVGLMCGDYEYILNNDLDTAPRYQATGIARSIISNRISYIWDLHGPSMTIDTACSSSLVALHQAVQALRLGETNLAVVAGSNLLLGPECYITESNLNMLSPNGTSRMWDAEANGYARGEGVAAVVLKRLSDAVADGDFIECVVRETGVGQDGHTNGITTPGAKSQASLIRRVYAKAGLDVIKDGCQYFEAHGTGTPAGDPVEAEAIHSVFIDPSRDKRPTGPLYVGSIKTVIGHTEGTAGLAGVIKTTAALQRKTIFPNKHFNKLNPRIAPFYGNLKVPTVNVPWPKPPNGQPLRASVNSFGFGGTNSHVILESYENSVSSNQSSDDTTPLFVPVILSAKSADSLYGGLADYGQWLDLHPDANIRDVAVTASRRSHFTYRAAITAADVPELSSKLSEAVRERRAVVPTRSAPRTIGIFTGQGAQSFGMMAEVLRASPWAQNRARQLESALLNMIPLEDRPPHSLVDQLLLGRSPDGSSVMEARLSQPLCTMIQILMVDVLRTAGINFSAVVGHSSGEMAAAYAAGYLSAESALGAAYYRGMHTRLAGGSSGEQGAMLAASMSYKEARRFCARPEFKGRICVAASNSPGSVTLSGDEDAILEAEESLEAENANPKRLVVDKAYHSHHMNPCSSAYLDSLRALPSFESDPDTSTRWFSSVYAQEASKLHLTADYWNNNMVQPVLFSQALEKAYSDVGSFDVVIEVGPHPALRGPVLQTLKDLGPQNQPAYAFLLRRGVDSVQSFREGFAQLWEAGLNPKLAAVDKLMSGVSGQILRDLPIYHWQHDQEFWHESRFTKAFRRRKQPVHPLIGRLLPDSSDFDMRWRNVLLESELHWLSGHKIQGQTIFPATGYLCMAIEAAQGLTKKDQSIQSIDVSHLDIGQALLIPPDDPGVEVICTMTNVRRDGKTKITADFSLYSAPGDNLLLMAKAIVELRLGPSKGDMLPCTRQQDIAHCLMSPIDSDVIYSAWNGLGYGYTGPFRAIENASRKLNAASGSIVNTPGDGSMLLHPAPLDAAVQTILLAYCHPDDGALFSTLVPRTIGNVRINVGLAKAVGQNHPSFGFTTVVSDRELSDMYGDVELFTQEGQGIVQMEGIQFAQLSPATEESDAKIFYRTKWMSALLDGQSVFMDEQATANDYELAENLERLSFYYMTQLEKAFPLDHPQRHHPHWKRYFGFLAHVRSLVDSGAHPYVKKDWLQDTSEVVTAIAARYPDNLHRRVIEAVGENINQAVLSGDTMLEHPLRSLLDDYYANGMTNRSYSRYLARVVGQLAHRFPAMNILEIGAGNGNTTKAVFEEIGCTFDTYTCTDVSISQFEKTRSVFAAQKDKMVYASLDPEQDVVEQGFKPHLYDLVVAAMAIHATSNLKKTLSNLRNLLRPGGHLVMLEITNNDPIRLGFVFGTMPQWWIGDADGRVLSPCIEPPKWNAVLQHSGFSCIDSITPDCHRLPFPFSVITAQAVDDRVQLLRNPAANKTAFPRLLVVGGGTSNTVSVVNSLCEMLGQHYETVHSIRTLGDFSETYSGCTVLSLAELDGPVFEGINDGTLGALKTIMSTCPVLLWVTHGARDRCPGSMMSIGFFRTMIWEMPDLSFRSIDFLDARLPDPHVIFSSLLELETGVSLGLKTKGTDILWPLERELVYKNGRLEIPRLIASPDLNDRYNASRRLIVRKNGNGSIRLSRDGWLEQDALVLPKKAMASAKGKRLQLKVEYSTSFSVPTLDSALSNSYVVYGRVANSSHPILALVPECASTVQPLPCSVCQVQDDCNPPLVLTQVASILQAVYLLSHIPRGQRLIVHGPSTELALALKALAKDRGVRITLTSTDPQTKFVHLHPFMTARLLRNLIGPSQQYFADLSKATEPSIRQLLPRSTIIIDTQPILGTDGFQPATSSPYGSFVKPVEAVAVSTQLSTAYNLSHRLSMQSLKLVSLSDFSSQQPNLDKNIICWNDTESALTRVLPTGRRLAFLPNRTYWLVGLTGDLGSSLSEWLVRKGARYVALSSRNPKISPEWLENHRKAGVTIAVIPCDTADKASLDSAYEKIKDSLPPLAGVAQGAMVLEDGPVRDLDAQKVAKVAGPKVAGSMNLDRLFEEHGDDLDFFIFFSSCVAVVGNYGQSNYSAANAFMQSLALQRRQRGRAASVINLGLVIGIGYAMNEMNRSQHETLRKNGFRWTSEDDLHHSFGEAVLASPPWSNLDHEITLGLDTFPADGPSGPPWAEEPRLSHMFTLDPNMSRASKGGSADAQKALRERLAAAPSLMEAGLVIKETFLPELQSILKLSPSQMEDEKTLLDSGTDQLGFDSLIAVEVRRWFFKTFDVKIATLQIMNTNVQGIIDLALSSLDKPSKHSLVIETESKPQDNETSSPLTESDVGSPATDSSRPSSPASVDRKSSGLPEPESPQDNGNGTFTPLSESDVGSPATESSSPSSTSLGDQKLPDFSAINLSNPKPSPRYGPYPLSIGQEMFWFVHKLMPDANALNGMIVYRMTGSPDVARLSEAVRVVGKRHEAMRTAIFESENGPAVQAILEDPTVQLETLSASHDEIPDIMQNFANHRYQLDQGQTMRILLVSSSPTEHYLFFGLHHIHIDGISLQVILSEMEALYKGEELLGSPLQFTDFAKRQRDTDWSDLLSFWQSELSGISGELPILQLPDAAKVRQPLNEYQVTEIARRVNSFTMAKVRAKCRELCVTQFQFYLAIFRVLLVRLAKVDDICIGIADANRLSEDTIEAVGMYLNLLPLRFQSTHNKSFSDIAQDTKKKVQSAIAHSALPFGLLLSNMGKLGLRRSAEHSPVFQAFVDYRQGAREQQPFGDCHLDAHFWQGTKAAYDISLDIVDYKEVPTYIRLAVQDSLYSKADAELLIDSYMNLVDAFASFPSQEEDMIESVPIFDGNSIGTGLSFAKGEFYCSSWPKTVAHRVAEMSVSYPGKLAIKDGNGTILTYADMSNRVAAISSGISRLQVRPGSVIGVFQEPTANFVCSMLAIWHAGCVYLPLDPATPMPRLESQVYHCSPHLILVDNRFADAAASFGTPVFNVPLWIDDQNPTEIMLEVPETKSTDPAAVLYTSGSTGVPKGIVLSHQNLIHELEFSSKTYDFEFENVLCQSAFGFDMSLTQIFTALAFGGCVHMVTLDERGDALSITKRIVDDGITFTGATPSEYLSWLVYGVPTLGRSESSWRRAISGGEPITPALLNAFASVANPQLRLFNAYGPTETTCSVTRIEVPYRDLVQASSKLPLTAGHVAPNCSVCIVDSDLRPLPIGMPGEVLIGGAKVAIGYLGNDTLTKERFFDHDHVPEEFVAEGWTSVHRTGDVGRLLLDGQLILEGRVAGDSQIKLRGNRVDLTDVEDAILRAGQGHLIEALVCVPTKVDSGDASSDSVLLAALVVTDASLDQQSAEEESFISDVLRRVDLPRALRPTIIRSAQALPKSANGKLDRKAAAKLLGMHLDTTEASQDDESLSAVESQLQHAWTEVLPFGTTSKIHRSSDFFHAGGNSLLLVALQKKIREVFDVKLSLVSLFDQSTLANMASMIEQSSIEELKIDWDTETNPENCIPTEYLREFRAHTLSARHSAVVVLTGATGLLGKALLRALVADERVSAIHCIAVRKADRLEPFRAFEKIIVHEGDLTLPRLGLSTDMAQSIFSTADVIIHNGADVSHLKSYQTIKSANVGSTQELVKLTLAHGRPVPFHFVSTAGVSVYSGLETFGEVSAAPFSPPTDNSDGYTASKWASERFLERVHGLTGLPVWVHRPSNIQRFEDPQFDLFQNLLRYSLLLQAVPAFSSMQGHLNLVEAVDVAHSMCYDIFIDASLEVNYRHRISDINLPMDKLADFVSDQTKSAVEVLDVHTWSNRAEAQGLSETVSEWFKKVALGVPVRYPLLVTDRD</sequence>
<dbReference type="SUPFAM" id="SSF52151">
    <property type="entry name" value="FabD/lysophospholipase-like"/>
    <property type="match status" value="1"/>
</dbReference>
<dbReference type="InterPro" id="IPR023213">
    <property type="entry name" value="CAT-like_dom_sf"/>
</dbReference>
<comment type="caution">
    <text evidence="15">The sequence shown here is derived from an EMBL/GenBank/DDBJ whole genome shotgun (WGS) entry which is preliminary data.</text>
</comment>
<dbReference type="InterPro" id="IPR036736">
    <property type="entry name" value="ACP-like_sf"/>
</dbReference>
<dbReference type="InterPro" id="IPR016036">
    <property type="entry name" value="Malonyl_transacylase_ACP-bd"/>
</dbReference>
<dbReference type="InterPro" id="IPR045851">
    <property type="entry name" value="AMP-bd_C_sf"/>
</dbReference>
<feature type="region of interest" description="N-terminal hotdog fold" evidence="10">
    <location>
        <begin position="931"/>
        <end position="1063"/>
    </location>
</feature>
<dbReference type="eggNOG" id="KOG1178">
    <property type="taxonomic scope" value="Eukaryota"/>
</dbReference>
<keyword evidence="3" id="KW-0436">Ligase</keyword>
<dbReference type="Gene3D" id="3.40.50.720">
    <property type="entry name" value="NAD(P)-binding Rossmann-like Domain"/>
    <property type="match status" value="2"/>
</dbReference>
<dbReference type="GO" id="GO:0009403">
    <property type="term" value="P:toxin biosynthetic process"/>
    <property type="evidence" value="ECO:0007669"/>
    <property type="project" value="UniProtKB-ARBA"/>
</dbReference>
<dbReference type="CDD" id="cd05930">
    <property type="entry name" value="A_NRPS"/>
    <property type="match status" value="1"/>
</dbReference>
<dbReference type="SMART" id="SM00825">
    <property type="entry name" value="PKS_KS"/>
    <property type="match status" value="1"/>
</dbReference>
<dbReference type="Gene3D" id="3.40.50.12780">
    <property type="entry name" value="N-terminal domain of ligase-like"/>
    <property type="match status" value="1"/>
</dbReference>
<dbReference type="Gene3D" id="1.10.1200.10">
    <property type="entry name" value="ACP-like"/>
    <property type="match status" value="1"/>
</dbReference>
<dbReference type="Pfam" id="PF00668">
    <property type="entry name" value="Condensation"/>
    <property type="match status" value="1"/>
</dbReference>
<dbReference type="GO" id="GO:0004312">
    <property type="term" value="F:fatty acid synthase activity"/>
    <property type="evidence" value="ECO:0007669"/>
    <property type="project" value="TreeGrafter"/>
</dbReference>
<dbReference type="Pfam" id="PF02801">
    <property type="entry name" value="Ketoacyl-synt_C"/>
    <property type="match status" value="1"/>
</dbReference>
<dbReference type="Pfam" id="PF21089">
    <property type="entry name" value="PKS_DH_N"/>
    <property type="match status" value="1"/>
</dbReference>
<dbReference type="GO" id="GO:0016874">
    <property type="term" value="F:ligase activity"/>
    <property type="evidence" value="ECO:0007669"/>
    <property type="project" value="UniProtKB-KW"/>
</dbReference>
<dbReference type="InterPro" id="IPR020841">
    <property type="entry name" value="PKS_Beta-ketoAc_synthase_dom"/>
</dbReference>
<dbReference type="PROSITE" id="PS00455">
    <property type="entry name" value="AMP_BINDING"/>
    <property type="match status" value="1"/>
</dbReference>
<dbReference type="PROSITE" id="PS00012">
    <property type="entry name" value="PHOSPHOPANTETHEINE"/>
    <property type="match status" value="1"/>
</dbReference>
<dbReference type="SUPFAM" id="SSF53901">
    <property type="entry name" value="Thiolase-like"/>
    <property type="match status" value="1"/>
</dbReference>
<dbReference type="PANTHER" id="PTHR43775:SF20">
    <property type="entry name" value="HYBRID PKS-NRPS SYNTHETASE APDA"/>
    <property type="match status" value="1"/>
</dbReference>
<dbReference type="GO" id="GO:0004315">
    <property type="term" value="F:3-oxoacyl-[acyl-carrier-protein] synthase activity"/>
    <property type="evidence" value="ECO:0007669"/>
    <property type="project" value="InterPro"/>
</dbReference>
<dbReference type="InterPro" id="IPR013120">
    <property type="entry name" value="FAR_NAD-bd"/>
</dbReference>
<dbReference type="SUPFAM" id="SSF53335">
    <property type="entry name" value="S-adenosyl-L-methionine-dependent methyltransferases"/>
    <property type="match status" value="1"/>
</dbReference>
<dbReference type="GO" id="GO:0008168">
    <property type="term" value="F:methyltransferase activity"/>
    <property type="evidence" value="ECO:0007669"/>
    <property type="project" value="UniProtKB-KW"/>
</dbReference>
<keyword evidence="7" id="KW-0560">Oxidoreductase</keyword>
<dbReference type="PANTHER" id="PTHR43775">
    <property type="entry name" value="FATTY ACID SYNTHASE"/>
    <property type="match status" value="1"/>
</dbReference>
<dbReference type="InterPro" id="IPR020807">
    <property type="entry name" value="PKS_DH"/>
</dbReference>
<dbReference type="CDD" id="cd19532">
    <property type="entry name" value="C_PKS-NRPS"/>
    <property type="match status" value="1"/>
</dbReference>
<evidence type="ECO:0000256" key="6">
    <source>
        <dbReference type="ARBA" id="ARBA00022737"/>
    </source>
</evidence>
<dbReference type="Proteomes" id="UP000027238">
    <property type="component" value="Unassembled WGS sequence"/>
</dbReference>
<dbReference type="PROSITE" id="PS52004">
    <property type="entry name" value="KS3_2"/>
    <property type="match status" value="1"/>
</dbReference>
<evidence type="ECO:0000259" key="14">
    <source>
        <dbReference type="PROSITE" id="PS52019"/>
    </source>
</evidence>
<feature type="domain" description="PKS/mFAS DH" evidence="14">
    <location>
        <begin position="931"/>
        <end position="1230"/>
    </location>
</feature>
<evidence type="ECO:0000259" key="12">
    <source>
        <dbReference type="PROSITE" id="PS50075"/>
    </source>
</evidence>
<dbReference type="PROSITE" id="PS50075">
    <property type="entry name" value="CARRIER"/>
    <property type="match status" value="1"/>
</dbReference>
<feature type="compositionally biased region" description="Low complexity" evidence="11">
    <location>
        <begin position="2535"/>
        <end position="2547"/>
    </location>
</feature>
<dbReference type="STRING" id="1173701.A0A066XEQ7"/>
<dbReference type="InterPro" id="IPR036291">
    <property type="entry name" value="NAD(P)-bd_dom_sf"/>
</dbReference>
<dbReference type="GO" id="GO:0031177">
    <property type="term" value="F:phosphopantetheine binding"/>
    <property type="evidence" value="ECO:0007669"/>
    <property type="project" value="InterPro"/>
</dbReference>
<accession>A0A066XEQ7</accession>
<evidence type="ECO:0000256" key="1">
    <source>
        <dbReference type="ARBA" id="ARBA00022450"/>
    </source>
</evidence>
<evidence type="ECO:0000259" key="13">
    <source>
        <dbReference type="PROSITE" id="PS52004"/>
    </source>
</evidence>
<dbReference type="InterPro" id="IPR014043">
    <property type="entry name" value="Acyl_transferase_dom"/>
</dbReference>
<dbReference type="InterPro" id="IPR049551">
    <property type="entry name" value="PKS_DH_C"/>
</dbReference>
<dbReference type="OMA" id="TILLAYC"/>
<evidence type="ECO:0000256" key="3">
    <source>
        <dbReference type="ARBA" id="ARBA00022598"/>
    </source>
</evidence>
<reference evidence="16" key="1">
    <citation type="journal article" date="2014" name="Genome Announc.">
        <title>Draft genome sequence of Colletotrichum sublineola, a destructive pathogen of cultivated sorghum.</title>
        <authorList>
            <person name="Baroncelli R."/>
            <person name="Sanz-Martin J.M."/>
            <person name="Rech G.E."/>
            <person name="Sukno S.A."/>
            <person name="Thon M.R."/>
        </authorList>
    </citation>
    <scope>NUCLEOTIDE SEQUENCE [LARGE SCALE GENOMIC DNA]</scope>
    <source>
        <strain evidence="16">TX430BB</strain>
    </source>
</reference>
<dbReference type="Gene3D" id="3.30.559.10">
    <property type="entry name" value="Chloramphenicol acetyltransferase-like domain"/>
    <property type="match status" value="1"/>
</dbReference>
<dbReference type="InterPro" id="IPR029063">
    <property type="entry name" value="SAM-dependent_MTases_sf"/>
</dbReference>
<dbReference type="InterPro" id="IPR014031">
    <property type="entry name" value="Ketoacyl_synth_C"/>
</dbReference>
<keyword evidence="16" id="KW-1185">Reference proteome</keyword>
<dbReference type="PROSITE" id="PS00606">
    <property type="entry name" value="KS3_1"/>
    <property type="match status" value="1"/>
</dbReference>
<keyword evidence="6" id="KW-0677">Repeat</keyword>
<dbReference type="InterPro" id="IPR009081">
    <property type="entry name" value="PP-bd_ACP"/>
</dbReference>
<dbReference type="Pfam" id="PF00501">
    <property type="entry name" value="AMP-binding"/>
    <property type="match status" value="1"/>
</dbReference>
<dbReference type="CDD" id="cd02440">
    <property type="entry name" value="AdoMet_MTases"/>
    <property type="match status" value="1"/>
</dbReference>
<dbReference type="InterPro" id="IPR032821">
    <property type="entry name" value="PKS_assoc"/>
</dbReference>
<dbReference type="Pfam" id="PF00698">
    <property type="entry name" value="Acyl_transf_1"/>
    <property type="match status" value="1"/>
</dbReference>
<evidence type="ECO:0000256" key="9">
    <source>
        <dbReference type="ARBA" id="ARBA00029443"/>
    </source>
</evidence>
<dbReference type="Pfam" id="PF07993">
    <property type="entry name" value="NAD_binding_4"/>
    <property type="match status" value="1"/>
</dbReference>
<dbReference type="SUPFAM" id="SSF52777">
    <property type="entry name" value="CoA-dependent acyltransferases"/>
    <property type="match status" value="2"/>
</dbReference>
<dbReference type="InterPro" id="IPR018201">
    <property type="entry name" value="Ketoacyl_synth_AS"/>
</dbReference>
<dbReference type="SMART" id="SM00822">
    <property type="entry name" value="PKS_KR"/>
    <property type="match status" value="1"/>
</dbReference>
<dbReference type="SUPFAM" id="SSF56801">
    <property type="entry name" value="Acetyl-CoA synthetase-like"/>
    <property type="match status" value="1"/>
</dbReference>
<evidence type="ECO:0000313" key="16">
    <source>
        <dbReference type="Proteomes" id="UP000027238"/>
    </source>
</evidence>
<dbReference type="Gene3D" id="3.40.366.10">
    <property type="entry name" value="Malonyl-Coenzyme A Acyl Carrier Protein, domain 2"/>
    <property type="match status" value="1"/>
</dbReference>
<dbReference type="InterPro" id="IPR001227">
    <property type="entry name" value="Ac_transferase_dom_sf"/>
</dbReference>
<dbReference type="InterPro" id="IPR000873">
    <property type="entry name" value="AMP-dep_synth/lig_dom"/>
</dbReference>
<keyword evidence="4" id="KW-0489">Methyltransferase</keyword>
<feature type="domain" description="Ketosynthase family 3 (KS3)" evidence="13">
    <location>
        <begin position="8"/>
        <end position="440"/>
    </location>
</feature>
<feature type="region of interest" description="C-terminal hotdog fold" evidence="10">
    <location>
        <begin position="1080"/>
        <end position="1230"/>
    </location>
</feature>
<dbReference type="Gene3D" id="3.40.47.10">
    <property type="match status" value="1"/>
</dbReference>
<dbReference type="GO" id="GO:0016491">
    <property type="term" value="F:oxidoreductase activity"/>
    <property type="evidence" value="ECO:0007669"/>
    <property type="project" value="UniProtKB-KW"/>
</dbReference>
<dbReference type="SMART" id="SM00826">
    <property type="entry name" value="PKS_DH"/>
    <property type="match status" value="1"/>
</dbReference>
<dbReference type="InterPro" id="IPR020806">
    <property type="entry name" value="PKS_PP-bd"/>
</dbReference>
<evidence type="ECO:0000313" key="15">
    <source>
        <dbReference type="EMBL" id="KDN67432.1"/>
    </source>
</evidence>
<dbReference type="HOGENOM" id="CLU_000022_37_5_1"/>
<dbReference type="SUPFAM" id="SSF55048">
    <property type="entry name" value="Probable ACP-binding domain of malonyl-CoA ACP transacylase"/>
    <property type="match status" value="1"/>
</dbReference>
<dbReference type="EMBL" id="JMSE01000810">
    <property type="protein sequence ID" value="KDN67432.1"/>
    <property type="molecule type" value="Genomic_DNA"/>
</dbReference>
<dbReference type="Gene3D" id="3.30.300.30">
    <property type="match status" value="1"/>
</dbReference>
<dbReference type="InterPro" id="IPR014030">
    <property type="entry name" value="Ketoacyl_synth_N"/>
</dbReference>
<comment type="similarity">
    <text evidence="9">In the C-terminal section; belongs to the NRP synthetase family.</text>
</comment>
<dbReference type="InterPro" id="IPR013217">
    <property type="entry name" value="Methyltransf_12"/>
</dbReference>
<dbReference type="eggNOG" id="KOG1202">
    <property type="taxonomic scope" value="Eukaryota"/>
</dbReference>
<dbReference type="GO" id="GO:0006633">
    <property type="term" value="P:fatty acid biosynthetic process"/>
    <property type="evidence" value="ECO:0007669"/>
    <property type="project" value="InterPro"/>
</dbReference>
<dbReference type="InterPro" id="IPR006162">
    <property type="entry name" value="Ppantetheine_attach_site"/>
</dbReference>
<dbReference type="SMART" id="SM00823">
    <property type="entry name" value="PKS_PP"/>
    <property type="match status" value="2"/>
</dbReference>
<gene>
    <name evidence="15" type="ORF">CSUB01_11452</name>
</gene>
<feature type="compositionally biased region" description="Polar residues" evidence="11">
    <location>
        <begin position="2517"/>
        <end position="2529"/>
    </location>
</feature>
<dbReference type="PROSITE" id="PS52019">
    <property type="entry name" value="PKS_MFAS_DH"/>
    <property type="match status" value="1"/>
</dbReference>
<dbReference type="Gene3D" id="3.10.129.110">
    <property type="entry name" value="Polyketide synthase dehydratase"/>
    <property type="match status" value="1"/>
</dbReference>
<dbReference type="InterPro" id="IPR016039">
    <property type="entry name" value="Thiolase-like"/>
</dbReference>
<feature type="active site" description="Proton acceptor; for dehydratase activity" evidence="10">
    <location>
        <position position="963"/>
    </location>
</feature>
<protein>
    <submittedName>
        <fullName evidence="15">Putative AMP-binding enzyme</fullName>
    </submittedName>
</protein>
<dbReference type="Pfam" id="PF00109">
    <property type="entry name" value="ketoacyl-synt"/>
    <property type="match status" value="1"/>
</dbReference>
<dbReference type="OrthoDB" id="329835at2759"/>
<organism evidence="15 16">
    <name type="scientific">Colletotrichum sublineola</name>
    <name type="common">Sorghum anthracnose fungus</name>
    <dbReference type="NCBI Taxonomy" id="1173701"/>
    <lineage>
        <taxon>Eukaryota</taxon>
        <taxon>Fungi</taxon>
        <taxon>Dikarya</taxon>
        <taxon>Ascomycota</taxon>
        <taxon>Pezizomycotina</taxon>
        <taxon>Sordariomycetes</taxon>
        <taxon>Hypocreomycetidae</taxon>
        <taxon>Glomerellales</taxon>
        <taxon>Glomerellaceae</taxon>
        <taxon>Colletotrichum</taxon>
        <taxon>Colletotrichum graminicola species complex</taxon>
    </lineage>
</organism>
<feature type="region of interest" description="Disordered" evidence="11">
    <location>
        <begin position="2468"/>
        <end position="2568"/>
    </location>
</feature>
<dbReference type="SUPFAM" id="SSF51735">
    <property type="entry name" value="NAD(P)-binding Rossmann-fold domains"/>
    <property type="match status" value="2"/>
</dbReference>
<evidence type="ECO:0000256" key="8">
    <source>
        <dbReference type="ARBA" id="ARBA00023268"/>
    </source>
</evidence>
<dbReference type="Gene3D" id="3.30.70.3290">
    <property type="match status" value="1"/>
</dbReference>
<evidence type="ECO:0000256" key="10">
    <source>
        <dbReference type="PROSITE-ProRule" id="PRU01363"/>
    </source>
</evidence>
<dbReference type="Gene3D" id="3.30.559.30">
    <property type="entry name" value="Nonribosomal peptide synthetase, condensation domain"/>
    <property type="match status" value="1"/>
</dbReference>
<name>A0A066XEQ7_COLSU</name>